<dbReference type="Proteomes" id="UP000297986">
    <property type="component" value="Unassembled WGS sequence"/>
</dbReference>
<comment type="caution">
    <text evidence="2">The sequence shown here is derived from an EMBL/GenBank/DDBJ whole genome shotgun (WGS) entry which is preliminary data.</text>
</comment>
<reference evidence="2 3" key="1">
    <citation type="submission" date="2019-04" db="EMBL/GenBank/DDBJ databases">
        <title>Genome sequencing of Streptococcus rubneri DSM 26920(T).</title>
        <authorList>
            <person name="Kook J.-K."/>
            <person name="Park S.-N."/>
            <person name="Lim Y.K."/>
        </authorList>
    </citation>
    <scope>NUCLEOTIDE SEQUENCE [LARGE SCALE GENOMIC DNA]</scope>
    <source>
        <strain evidence="2 3">DSM 26920</strain>
    </source>
</reference>
<dbReference type="Gene3D" id="3.40.50.720">
    <property type="entry name" value="NAD(P)-binding Rossmann-like Domain"/>
    <property type="match status" value="1"/>
</dbReference>
<evidence type="ECO:0000259" key="1">
    <source>
        <dbReference type="Pfam" id="PF13460"/>
    </source>
</evidence>
<evidence type="ECO:0000313" key="2">
    <source>
        <dbReference type="EMBL" id="TGN92021.1"/>
    </source>
</evidence>
<proteinExistence type="predicted"/>
<keyword evidence="3" id="KW-1185">Reference proteome</keyword>
<dbReference type="EMBL" id="SRRP01000001">
    <property type="protein sequence ID" value="TGN92021.1"/>
    <property type="molecule type" value="Genomic_DNA"/>
</dbReference>
<evidence type="ECO:0000313" key="3">
    <source>
        <dbReference type="Proteomes" id="UP000297986"/>
    </source>
</evidence>
<gene>
    <name evidence="2" type="ORF">E5S68_03500</name>
</gene>
<organism evidence="2 3">
    <name type="scientific">Streptococcus rubneri</name>
    <dbReference type="NCBI Taxonomy" id="1234680"/>
    <lineage>
        <taxon>Bacteria</taxon>
        <taxon>Bacillati</taxon>
        <taxon>Bacillota</taxon>
        <taxon>Bacilli</taxon>
        <taxon>Lactobacillales</taxon>
        <taxon>Streptococcaceae</taxon>
        <taxon>Streptococcus</taxon>
    </lineage>
</organism>
<dbReference type="AlphaFoldDB" id="A0A4Z1DU18"/>
<dbReference type="InterPro" id="IPR016040">
    <property type="entry name" value="NAD(P)-bd_dom"/>
</dbReference>
<dbReference type="SUPFAM" id="SSF51735">
    <property type="entry name" value="NAD(P)-binding Rossmann-fold domains"/>
    <property type="match status" value="1"/>
</dbReference>
<feature type="domain" description="NAD(P)-binding" evidence="1">
    <location>
        <begin position="2"/>
        <end position="101"/>
    </location>
</feature>
<name>A0A4Z1DU18_9STRE</name>
<sequence length="113" mass="12760">MKIKRLIFISSVGSLNEVTQPFSRIALAAFKKLNPGYIEMHQRLVKVIESSDFDYTIIRPGSLINADKIAYSITHRDEPFKGLFVSRKSVADFVVNIIKSPNSYIQENIGLAE</sequence>
<dbReference type="InterPro" id="IPR036291">
    <property type="entry name" value="NAD(P)-bd_dom_sf"/>
</dbReference>
<accession>A0A4Z1DU18</accession>
<dbReference type="RefSeq" id="WP_135782368.1">
    <property type="nucleotide sequence ID" value="NZ_JASHFX010000004.1"/>
</dbReference>
<dbReference type="OrthoDB" id="9803892at2"/>
<dbReference type="Pfam" id="PF13460">
    <property type="entry name" value="NAD_binding_10"/>
    <property type="match status" value="1"/>
</dbReference>
<protein>
    <recommendedName>
        <fullName evidence="1">NAD(P)-binding domain-containing protein</fullName>
    </recommendedName>
</protein>